<dbReference type="PANTHER" id="PTHR47477">
    <property type="entry name" value="TNF RECEPTOR-ASSOCIATED FACTOR HOMOLOG 1A"/>
    <property type="match status" value="1"/>
</dbReference>
<dbReference type="OMA" id="NWAHETD"/>
<evidence type="ECO:0000313" key="4">
    <source>
        <dbReference type="Proteomes" id="UP000029981"/>
    </source>
</evidence>
<feature type="compositionally biased region" description="Basic and acidic residues" evidence="1">
    <location>
        <begin position="161"/>
        <end position="186"/>
    </location>
</feature>
<protein>
    <recommendedName>
        <fullName evidence="2">MATH domain-containing protein</fullName>
    </recommendedName>
</protein>
<feature type="compositionally biased region" description="Low complexity" evidence="1">
    <location>
        <begin position="391"/>
        <end position="410"/>
    </location>
</feature>
<sequence>MAGVVSEDAVGVRSVESFANGHHSQSGEALAEWRSSEQVENGTPSTSPPYWDTDDDDDDAGPKPSDLYGKHTWKIEKFSQLNKRELRSDAFEVGGYKWYVDGYICEINSALEGHTKSKKGKAKLLDTEEITAPIVHIEKDTFVLVDDVLLLLERAAVEPLPPKDEKGPQNRTKDGSSGEDFNKDSIERDERRLTELGRRTVEIFVLAHIFRYCVFIISLKSRSKVEVAYQEAIALKRQEELIREEEAAWQAESEQKARRLASEKDKKSKKKQAKQKRNNRKSKDKGREEKANLTALIREQVNPSNGKEEDTIVDEVQAVVEKSDLPEGVSDVSDSVEGASELLQPDSEDRDASPVNWDTDTSEVHPLMEACSSGISSLSSAQTPLSDKKSLSVMDDSSSTCSTDSVPSVVMNGPYKENSFHNYKKQKSPSGGKNQQKDAAYDRNSCANEMDNQSSELPADIEDQSDVCGSNKSKESDPVAINHFLRGKIKRVEQQGVKKEEKVVSLPKERSSKNQVDMERILRDASTAVPSSLQNHQDHMPPTVEQKSSNQSVAAVDSIPIKVSSSTSGHQMEKTVPVVTSSHVVSAVKAEAQKSTIPKPTEKASAQQAPMMSRPSSAPLIPGPRATAPVVNVVHTSPLLARSVSAAGRLGPDPAPATHSYAPQSYRNAIMGNHVAPSTAGYVHLSTSTSGASPSTAFSLASAMVSSPMYVPHNSERLDPNAVRSSYPFSMVTRDVLPNSPQWVEGSQREAVRSMHYNSPLLNDVQDLYKKPIRGSTPDVLSAEFPACTSGRQLQGFAEEFPHLDIINDLLDDENIVGISARDNSMFQSLGNGPTLLNRQFSLPGDMGGMAGDVGSSTSSCRFERTRSYHDGGFHRGYTSSISHYEPTMDFIPPSSQQQHLNGQIDGLVPNWRATSDLSLLGTRTLDFDGYQYLNAEYSNMAHGMNGYNVFRPSDGH</sequence>
<dbReference type="SUPFAM" id="SSF49599">
    <property type="entry name" value="TRAF domain-like"/>
    <property type="match status" value="1"/>
</dbReference>
<dbReference type="InterPro" id="IPR055327">
    <property type="entry name" value="TRAF1A/B"/>
</dbReference>
<feature type="region of interest" description="Disordered" evidence="1">
    <location>
        <begin position="15"/>
        <end position="68"/>
    </location>
</feature>
<reference evidence="3 4" key="2">
    <citation type="journal article" date="2009" name="PLoS ONE">
        <title>An integrated genetic and cytogenetic map of the cucumber genome.</title>
        <authorList>
            <person name="Ren Y."/>
            <person name="Zhang Z."/>
            <person name="Liu J."/>
            <person name="Staub J.E."/>
            <person name="Han Y."/>
            <person name="Cheng Z."/>
            <person name="Li X."/>
            <person name="Lu J."/>
            <person name="Miao H."/>
            <person name="Kang H."/>
            <person name="Xie B."/>
            <person name="Gu X."/>
            <person name="Wang X."/>
            <person name="Du Y."/>
            <person name="Jin W."/>
            <person name="Huang S."/>
        </authorList>
    </citation>
    <scope>NUCLEOTIDE SEQUENCE [LARGE SCALE GENOMIC DNA]</scope>
    <source>
        <strain evidence="4">cv. 9930</strain>
    </source>
</reference>
<reference evidence="3 4" key="4">
    <citation type="journal article" date="2011" name="BMC Genomics">
        <title>RNA-Seq improves annotation of protein-coding genes in the cucumber genome.</title>
        <authorList>
            <person name="Li Z."/>
            <person name="Zhang Z."/>
            <person name="Yan P."/>
            <person name="Huang S."/>
            <person name="Fei Z."/>
            <person name="Lin K."/>
        </authorList>
    </citation>
    <scope>NUCLEOTIDE SEQUENCE [LARGE SCALE GENOMIC DNA]</scope>
    <source>
        <strain evidence="4">cv. 9930</strain>
    </source>
</reference>
<dbReference type="InterPro" id="IPR008974">
    <property type="entry name" value="TRAF-like"/>
</dbReference>
<organism evidence="3 4">
    <name type="scientific">Cucumis sativus</name>
    <name type="common">Cucumber</name>
    <dbReference type="NCBI Taxonomy" id="3659"/>
    <lineage>
        <taxon>Eukaryota</taxon>
        <taxon>Viridiplantae</taxon>
        <taxon>Streptophyta</taxon>
        <taxon>Embryophyta</taxon>
        <taxon>Tracheophyta</taxon>
        <taxon>Spermatophyta</taxon>
        <taxon>Magnoliopsida</taxon>
        <taxon>eudicotyledons</taxon>
        <taxon>Gunneridae</taxon>
        <taxon>Pentapetalae</taxon>
        <taxon>rosids</taxon>
        <taxon>fabids</taxon>
        <taxon>Cucurbitales</taxon>
        <taxon>Cucurbitaceae</taxon>
        <taxon>Benincaseae</taxon>
        <taxon>Cucumis</taxon>
    </lineage>
</organism>
<dbReference type="CDD" id="cd00121">
    <property type="entry name" value="MATH"/>
    <property type="match status" value="1"/>
</dbReference>
<feature type="region of interest" description="Disordered" evidence="1">
    <location>
        <begin position="590"/>
        <end position="616"/>
    </location>
</feature>
<evidence type="ECO:0000256" key="1">
    <source>
        <dbReference type="SAM" id="MobiDB-lite"/>
    </source>
</evidence>
<dbReference type="Gene3D" id="2.60.210.10">
    <property type="entry name" value="Apoptosis, Tumor Necrosis Factor Receptor Associated Protein 2, Chain A"/>
    <property type="match status" value="1"/>
</dbReference>
<feature type="region of interest" description="Disordered" evidence="1">
    <location>
        <begin position="373"/>
        <end position="440"/>
    </location>
</feature>
<dbReference type="EMBL" id="CM002924">
    <property type="protein sequence ID" value="KGN56900.1"/>
    <property type="molecule type" value="Genomic_DNA"/>
</dbReference>
<gene>
    <name evidence="3" type="ORF">Csa_3G142930</name>
</gene>
<name>A0A0A0L4I5_CUCSA</name>
<feature type="region of interest" description="Disordered" evidence="1">
    <location>
        <begin position="160"/>
        <end position="186"/>
    </location>
</feature>
<evidence type="ECO:0000313" key="3">
    <source>
        <dbReference type="EMBL" id="KGN56900.1"/>
    </source>
</evidence>
<feature type="region of interest" description="Disordered" evidence="1">
    <location>
        <begin position="253"/>
        <end position="292"/>
    </location>
</feature>
<reference evidence="3 4" key="1">
    <citation type="journal article" date="2009" name="Nat. Genet.">
        <title>The genome of the cucumber, Cucumis sativus L.</title>
        <authorList>
            <person name="Huang S."/>
            <person name="Li R."/>
            <person name="Zhang Z."/>
            <person name="Li L."/>
            <person name="Gu X."/>
            <person name="Fan W."/>
            <person name="Lucas W.J."/>
            <person name="Wang X."/>
            <person name="Xie B."/>
            <person name="Ni P."/>
            <person name="Ren Y."/>
            <person name="Zhu H."/>
            <person name="Li J."/>
            <person name="Lin K."/>
            <person name="Jin W."/>
            <person name="Fei Z."/>
            <person name="Li G."/>
            <person name="Staub J."/>
            <person name="Kilian A."/>
            <person name="van der Vossen E.A."/>
            <person name="Wu Y."/>
            <person name="Guo J."/>
            <person name="He J."/>
            <person name="Jia Z."/>
            <person name="Ren Y."/>
            <person name="Tian G."/>
            <person name="Lu Y."/>
            <person name="Ruan J."/>
            <person name="Qian W."/>
            <person name="Wang M."/>
            <person name="Huang Q."/>
            <person name="Li B."/>
            <person name="Xuan Z."/>
            <person name="Cao J."/>
            <person name="Asan"/>
            <person name="Wu Z."/>
            <person name="Zhang J."/>
            <person name="Cai Q."/>
            <person name="Bai Y."/>
            <person name="Zhao B."/>
            <person name="Han Y."/>
            <person name="Li Y."/>
            <person name="Li X."/>
            <person name="Wang S."/>
            <person name="Shi Q."/>
            <person name="Liu S."/>
            <person name="Cho W.K."/>
            <person name="Kim J.Y."/>
            <person name="Xu Y."/>
            <person name="Heller-Uszynska K."/>
            <person name="Miao H."/>
            <person name="Cheng Z."/>
            <person name="Zhang S."/>
            <person name="Wu J."/>
            <person name="Yang Y."/>
            <person name="Kang H."/>
            <person name="Li M."/>
            <person name="Liang H."/>
            <person name="Ren X."/>
            <person name="Shi Z."/>
            <person name="Wen M."/>
            <person name="Jian M."/>
            <person name="Yang H."/>
            <person name="Zhang G."/>
            <person name="Yang Z."/>
            <person name="Chen R."/>
            <person name="Liu S."/>
            <person name="Li J."/>
            <person name="Ma L."/>
            <person name="Liu H."/>
            <person name="Zhou Y."/>
            <person name="Zhao J."/>
            <person name="Fang X."/>
            <person name="Li G."/>
            <person name="Fang L."/>
            <person name="Li Y."/>
            <person name="Liu D."/>
            <person name="Zheng H."/>
            <person name="Zhang Y."/>
            <person name="Qin N."/>
            <person name="Li Z."/>
            <person name="Yang G."/>
            <person name="Yang S."/>
            <person name="Bolund L."/>
            <person name="Kristiansen K."/>
            <person name="Zheng H."/>
            <person name="Li S."/>
            <person name="Zhang X."/>
            <person name="Yang H."/>
            <person name="Wang J."/>
            <person name="Sun R."/>
            <person name="Zhang B."/>
            <person name="Jiang S."/>
            <person name="Wang J."/>
            <person name="Du Y."/>
            <person name="Li S."/>
        </authorList>
    </citation>
    <scope>NUCLEOTIDE SEQUENCE [LARGE SCALE GENOMIC DNA]</scope>
    <source>
        <strain evidence="4">cv. 9930</strain>
    </source>
</reference>
<dbReference type="Gramene" id="KGN56900">
    <property type="protein sequence ID" value="KGN56900"/>
    <property type="gene ID" value="Csa_3G142930"/>
</dbReference>
<dbReference type="InterPro" id="IPR002083">
    <property type="entry name" value="MATH/TRAF_dom"/>
</dbReference>
<dbReference type="PANTHER" id="PTHR47477:SF8">
    <property type="entry name" value="TNF RECEPTOR-ASSOCIATED FACTOR HOMOLOG 1A"/>
    <property type="match status" value="1"/>
</dbReference>
<keyword evidence="4" id="KW-1185">Reference proteome</keyword>
<feature type="compositionally biased region" description="Basic residues" evidence="1">
    <location>
        <begin position="267"/>
        <end position="284"/>
    </location>
</feature>
<proteinExistence type="predicted"/>
<dbReference type="eggNOG" id="ENOG502QW6P">
    <property type="taxonomic scope" value="Eukaryota"/>
</dbReference>
<dbReference type="PROSITE" id="PS50144">
    <property type="entry name" value="MATH"/>
    <property type="match status" value="1"/>
</dbReference>
<reference evidence="3 4" key="3">
    <citation type="journal article" date="2010" name="BMC Genomics">
        <title>Transcriptome sequencing and comparative analysis of cucumber flowers with different sex types.</title>
        <authorList>
            <person name="Guo S."/>
            <person name="Zheng Y."/>
            <person name="Joung J.G."/>
            <person name="Liu S."/>
            <person name="Zhang Z."/>
            <person name="Crasta O.R."/>
            <person name="Sobral B.W."/>
            <person name="Xu Y."/>
            <person name="Huang S."/>
            <person name="Fei Z."/>
        </authorList>
    </citation>
    <scope>NUCLEOTIDE SEQUENCE [LARGE SCALE GENOMIC DNA]</scope>
    <source>
        <strain evidence="4">cv. 9930</strain>
    </source>
</reference>
<dbReference type="AlphaFoldDB" id="A0A0A0L4I5"/>
<dbReference type="GO" id="GO:1905037">
    <property type="term" value="P:autophagosome organization"/>
    <property type="evidence" value="ECO:0000318"/>
    <property type="project" value="GO_Central"/>
</dbReference>
<dbReference type="GO" id="GO:0045087">
    <property type="term" value="P:innate immune response"/>
    <property type="evidence" value="ECO:0000318"/>
    <property type="project" value="GO_Central"/>
</dbReference>
<accession>A0A0A0L4I5</accession>
<dbReference type="Proteomes" id="UP000029981">
    <property type="component" value="Chromosome 3"/>
</dbReference>
<feature type="compositionally biased region" description="Basic and acidic residues" evidence="1">
    <location>
        <begin position="253"/>
        <end position="266"/>
    </location>
</feature>
<dbReference type="STRING" id="3659.A0A0A0L4I5"/>
<feature type="domain" description="MATH" evidence="2">
    <location>
        <begin position="68"/>
        <end position="100"/>
    </location>
</feature>
<evidence type="ECO:0000259" key="2">
    <source>
        <dbReference type="PROSITE" id="PS50144"/>
    </source>
</evidence>
<feature type="compositionally biased region" description="Polar residues" evidence="1">
    <location>
        <begin position="593"/>
        <end position="616"/>
    </location>
</feature>